<evidence type="ECO:0000256" key="5">
    <source>
        <dbReference type="ARBA" id="ARBA00016313"/>
    </source>
</evidence>
<accession>A0A7R8UCE1</accession>
<keyword evidence="7" id="KW-0143">Chaperone</keyword>
<dbReference type="PANTHER" id="PTHR21162">
    <property type="entry name" value="P53 AND DNA DAMAGE-REGULATED PROTEIN"/>
    <property type="match status" value="1"/>
</dbReference>
<dbReference type="Proteomes" id="UP000594454">
    <property type="component" value="Chromosome 1"/>
</dbReference>
<evidence type="ECO:0000313" key="11">
    <source>
        <dbReference type="Proteomes" id="UP000594454"/>
    </source>
</evidence>
<evidence type="ECO:0000256" key="4">
    <source>
        <dbReference type="ARBA" id="ARBA00011695"/>
    </source>
</evidence>
<evidence type="ECO:0000256" key="1">
    <source>
        <dbReference type="ARBA" id="ARBA00003581"/>
    </source>
</evidence>
<evidence type="ECO:0000313" key="10">
    <source>
        <dbReference type="EMBL" id="CAD7077374.1"/>
    </source>
</evidence>
<evidence type="ECO:0000256" key="6">
    <source>
        <dbReference type="ARBA" id="ARBA00022490"/>
    </source>
</evidence>
<evidence type="ECO:0000256" key="2">
    <source>
        <dbReference type="ARBA" id="ARBA00004496"/>
    </source>
</evidence>
<gene>
    <name evidence="10" type="ORF">HERILL_LOCUS728</name>
</gene>
<reference evidence="10 11" key="1">
    <citation type="submission" date="2020-11" db="EMBL/GenBank/DDBJ databases">
        <authorList>
            <person name="Wallbank WR R."/>
            <person name="Pardo Diaz C."/>
            <person name="Kozak K."/>
            <person name="Martin S."/>
            <person name="Jiggins C."/>
            <person name="Moest M."/>
            <person name="Warren A I."/>
            <person name="Generalovic N T."/>
            <person name="Byers J.R.P. K."/>
            <person name="Montejo-Kovacevich G."/>
            <person name="Yen C E."/>
        </authorList>
    </citation>
    <scope>NUCLEOTIDE SEQUENCE [LARGE SCALE GENOMIC DNA]</scope>
</reference>
<dbReference type="EMBL" id="LR899009">
    <property type="protein sequence ID" value="CAD7077374.1"/>
    <property type="molecule type" value="Genomic_DNA"/>
</dbReference>
<keyword evidence="6" id="KW-0963">Cytoplasm</keyword>
<dbReference type="GO" id="GO:0016272">
    <property type="term" value="C:prefoldin complex"/>
    <property type="evidence" value="ECO:0007669"/>
    <property type="project" value="InterPro"/>
</dbReference>
<dbReference type="FunCoup" id="A0A7R8UCE1">
    <property type="interactions" value="77"/>
</dbReference>
<dbReference type="AlphaFoldDB" id="A0A7R8UCE1"/>
<evidence type="ECO:0000256" key="8">
    <source>
        <dbReference type="ARBA" id="ARBA00026022"/>
    </source>
</evidence>
<comment type="similarity">
    <text evidence="3">Belongs to the prefoldin subunit beta family.</text>
</comment>
<evidence type="ECO:0000256" key="9">
    <source>
        <dbReference type="SAM" id="Coils"/>
    </source>
</evidence>
<dbReference type="InterPro" id="IPR030482">
    <property type="entry name" value="PDRG1"/>
</dbReference>
<comment type="subunit">
    <text evidence="8">Component of the PAQosome complex which is responsible for the biogenesis of several protein complexes and which consists of R2TP complex members RUVBL1, RUVBL2, RPAP3 and PIH1D1, URI complex members PFDN2, PFDN6, PDRG1, UXT and URI1 as well as ASDURF, POLR2E and DNAAF10/WDR92.</text>
</comment>
<dbReference type="CDD" id="cd22860">
    <property type="entry name" value="PDRG1"/>
    <property type="match status" value="1"/>
</dbReference>
<dbReference type="InterPro" id="IPR002777">
    <property type="entry name" value="PFD_beta-like"/>
</dbReference>
<dbReference type="GO" id="GO:0006457">
    <property type="term" value="P:protein folding"/>
    <property type="evidence" value="ECO:0007669"/>
    <property type="project" value="InterPro"/>
</dbReference>
<comment type="function">
    <text evidence="1">May play a role in chaperone-mediated protein folding.</text>
</comment>
<dbReference type="OMA" id="DEKAMVC"/>
<sequence length="146" mass="16712">MENGRNTAVVTGMAAKPGVQKVLDLLFASETVADKIMVNKQEIIQLDKRRQQTREAIREINKHNEQKVWTTIGSMLVKLDRKKALEMLEKDKVQIDSEINKLRSEQKILVNEHRDIEHKLPFKGSNLKPMNSKEMSALRANLPLGN</sequence>
<dbReference type="Gene3D" id="1.10.287.370">
    <property type="match status" value="1"/>
</dbReference>
<feature type="coiled-coil region" evidence="9">
    <location>
        <begin position="46"/>
        <end position="119"/>
    </location>
</feature>
<dbReference type="InterPro" id="IPR009053">
    <property type="entry name" value="Prefoldin"/>
</dbReference>
<dbReference type="GO" id="GO:0051082">
    <property type="term" value="F:unfolded protein binding"/>
    <property type="evidence" value="ECO:0007669"/>
    <property type="project" value="InterPro"/>
</dbReference>
<evidence type="ECO:0000256" key="7">
    <source>
        <dbReference type="ARBA" id="ARBA00023186"/>
    </source>
</evidence>
<name>A0A7R8UCE1_HERIL</name>
<keyword evidence="11" id="KW-1185">Reference proteome</keyword>
<proteinExistence type="inferred from homology"/>
<dbReference type="Pfam" id="PF01920">
    <property type="entry name" value="Prefoldin_2"/>
    <property type="match status" value="1"/>
</dbReference>
<dbReference type="InParanoid" id="A0A7R8UCE1"/>
<evidence type="ECO:0000256" key="3">
    <source>
        <dbReference type="ARBA" id="ARBA00008045"/>
    </source>
</evidence>
<protein>
    <recommendedName>
        <fullName evidence="5">p53 and DNA damage-regulated protein 1</fullName>
    </recommendedName>
</protein>
<dbReference type="SUPFAM" id="SSF46579">
    <property type="entry name" value="Prefoldin"/>
    <property type="match status" value="1"/>
</dbReference>
<dbReference type="PANTHER" id="PTHR21162:SF0">
    <property type="entry name" value="P53 AND DNA DAMAGE-REGULATED PROTEIN 1"/>
    <property type="match status" value="1"/>
</dbReference>
<organism evidence="10 11">
    <name type="scientific">Hermetia illucens</name>
    <name type="common">Black soldier fly</name>
    <dbReference type="NCBI Taxonomy" id="343691"/>
    <lineage>
        <taxon>Eukaryota</taxon>
        <taxon>Metazoa</taxon>
        <taxon>Ecdysozoa</taxon>
        <taxon>Arthropoda</taxon>
        <taxon>Hexapoda</taxon>
        <taxon>Insecta</taxon>
        <taxon>Pterygota</taxon>
        <taxon>Neoptera</taxon>
        <taxon>Endopterygota</taxon>
        <taxon>Diptera</taxon>
        <taxon>Brachycera</taxon>
        <taxon>Stratiomyomorpha</taxon>
        <taxon>Stratiomyidae</taxon>
        <taxon>Hermetiinae</taxon>
        <taxon>Hermetia</taxon>
    </lineage>
</organism>
<dbReference type="OrthoDB" id="20282at2759"/>
<keyword evidence="9" id="KW-0175">Coiled coil</keyword>
<comment type="subunit">
    <text evidence="4">Heterohexamer of two PFD-alpha type and four PFD-beta type subunits.</text>
</comment>
<dbReference type="GO" id="GO:0005737">
    <property type="term" value="C:cytoplasm"/>
    <property type="evidence" value="ECO:0007669"/>
    <property type="project" value="UniProtKB-SubCell"/>
</dbReference>
<comment type="subcellular location">
    <subcellularLocation>
        <location evidence="2">Cytoplasm</location>
    </subcellularLocation>
</comment>